<evidence type="ECO:0000256" key="3">
    <source>
        <dbReference type="ARBA" id="ARBA00022833"/>
    </source>
</evidence>
<comment type="similarity">
    <text evidence="1">Belongs to the Gfa family.</text>
</comment>
<keyword evidence="6" id="KW-1185">Reference proteome</keyword>
<dbReference type="OrthoDB" id="2993351at2759"/>
<protein>
    <recommendedName>
        <fullName evidence="4">CENP-V/GFA domain-containing protein</fullName>
    </recommendedName>
</protein>
<keyword evidence="2" id="KW-0479">Metal-binding</keyword>
<accession>A0A8H3FW08</accession>
<evidence type="ECO:0000313" key="6">
    <source>
        <dbReference type="Proteomes" id="UP000664534"/>
    </source>
</evidence>
<feature type="domain" description="CENP-V/GFA" evidence="4">
    <location>
        <begin position="12"/>
        <end position="122"/>
    </location>
</feature>
<evidence type="ECO:0000256" key="1">
    <source>
        <dbReference type="ARBA" id="ARBA00005495"/>
    </source>
</evidence>
<evidence type="ECO:0000256" key="2">
    <source>
        <dbReference type="ARBA" id="ARBA00022723"/>
    </source>
</evidence>
<dbReference type="InterPro" id="IPR011057">
    <property type="entry name" value="Mss4-like_sf"/>
</dbReference>
<dbReference type="Proteomes" id="UP000664534">
    <property type="component" value="Unassembled WGS sequence"/>
</dbReference>
<reference evidence="5" key="1">
    <citation type="submission" date="2021-03" db="EMBL/GenBank/DDBJ databases">
        <authorList>
            <person name="Tagirdzhanova G."/>
        </authorList>
    </citation>
    <scope>NUCLEOTIDE SEQUENCE</scope>
</reference>
<dbReference type="AlphaFoldDB" id="A0A8H3FW08"/>
<dbReference type="InterPro" id="IPR052355">
    <property type="entry name" value="CENP-V-like"/>
</dbReference>
<comment type="caution">
    <text evidence="5">The sequence shown here is derived from an EMBL/GenBank/DDBJ whole genome shotgun (WGS) entry which is preliminary data.</text>
</comment>
<gene>
    <name evidence="5" type="ORF">IMSHALPRED_007731</name>
</gene>
<dbReference type="GO" id="GO:0046872">
    <property type="term" value="F:metal ion binding"/>
    <property type="evidence" value="ECO:0007669"/>
    <property type="project" value="UniProtKB-KW"/>
</dbReference>
<evidence type="ECO:0000259" key="4">
    <source>
        <dbReference type="PROSITE" id="PS51891"/>
    </source>
</evidence>
<sequence>MTHPSPPAKIWYEANCHCGAIAYGVHMAPLETQQVMNCNCSICCKNGYLNVYPQRADVVFRRGEELMRGYAFGEKRCVHKFCPTCGSSLFVDPHMDDREAVVVNVRMFRDIDVDRLQLEKFDGFNRLQPRYEV</sequence>
<dbReference type="Gene3D" id="2.170.150.70">
    <property type="match status" value="1"/>
</dbReference>
<dbReference type="InterPro" id="IPR006913">
    <property type="entry name" value="CENP-V/GFA"/>
</dbReference>
<dbReference type="PROSITE" id="PS51891">
    <property type="entry name" value="CENP_V_GFA"/>
    <property type="match status" value="1"/>
</dbReference>
<proteinExistence type="inferred from homology"/>
<dbReference type="EMBL" id="CAJPDT010000051">
    <property type="protein sequence ID" value="CAF9928768.1"/>
    <property type="molecule type" value="Genomic_DNA"/>
</dbReference>
<dbReference type="SUPFAM" id="SSF51316">
    <property type="entry name" value="Mss4-like"/>
    <property type="match status" value="1"/>
</dbReference>
<name>A0A8H3FW08_9LECA</name>
<organism evidence="5 6">
    <name type="scientific">Imshaugia aleurites</name>
    <dbReference type="NCBI Taxonomy" id="172621"/>
    <lineage>
        <taxon>Eukaryota</taxon>
        <taxon>Fungi</taxon>
        <taxon>Dikarya</taxon>
        <taxon>Ascomycota</taxon>
        <taxon>Pezizomycotina</taxon>
        <taxon>Lecanoromycetes</taxon>
        <taxon>OSLEUM clade</taxon>
        <taxon>Lecanoromycetidae</taxon>
        <taxon>Lecanorales</taxon>
        <taxon>Lecanorineae</taxon>
        <taxon>Parmeliaceae</taxon>
        <taxon>Imshaugia</taxon>
    </lineage>
</organism>
<dbReference type="PANTHER" id="PTHR28620">
    <property type="entry name" value="CENTROMERE PROTEIN V"/>
    <property type="match status" value="1"/>
</dbReference>
<keyword evidence="3" id="KW-0862">Zinc</keyword>
<dbReference type="GO" id="GO:0016846">
    <property type="term" value="F:carbon-sulfur lyase activity"/>
    <property type="evidence" value="ECO:0007669"/>
    <property type="project" value="InterPro"/>
</dbReference>
<dbReference type="Pfam" id="PF04828">
    <property type="entry name" value="GFA"/>
    <property type="match status" value="1"/>
</dbReference>
<dbReference type="PANTHER" id="PTHR28620:SF1">
    <property type="entry name" value="CENP-V_GFA DOMAIN-CONTAINING PROTEIN"/>
    <property type="match status" value="1"/>
</dbReference>
<evidence type="ECO:0000313" key="5">
    <source>
        <dbReference type="EMBL" id="CAF9928768.1"/>
    </source>
</evidence>